<proteinExistence type="predicted"/>
<name>A0ACA9LIH3_9GLOM</name>
<organism evidence="1 2">
    <name type="scientific">Acaulospora colombiana</name>
    <dbReference type="NCBI Taxonomy" id="27376"/>
    <lineage>
        <taxon>Eukaryota</taxon>
        <taxon>Fungi</taxon>
        <taxon>Fungi incertae sedis</taxon>
        <taxon>Mucoromycota</taxon>
        <taxon>Glomeromycotina</taxon>
        <taxon>Glomeromycetes</taxon>
        <taxon>Diversisporales</taxon>
        <taxon>Acaulosporaceae</taxon>
        <taxon>Acaulospora</taxon>
    </lineage>
</organism>
<accession>A0ACA9LIH3</accession>
<reference evidence="1" key="1">
    <citation type="submission" date="2021-06" db="EMBL/GenBank/DDBJ databases">
        <authorList>
            <person name="Kallberg Y."/>
            <person name="Tangrot J."/>
            <person name="Rosling A."/>
        </authorList>
    </citation>
    <scope>NUCLEOTIDE SEQUENCE</scope>
    <source>
        <strain evidence="1">CL356</strain>
    </source>
</reference>
<protein>
    <submittedName>
        <fullName evidence="1">14313_t:CDS:1</fullName>
    </submittedName>
</protein>
<evidence type="ECO:0000313" key="2">
    <source>
        <dbReference type="Proteomes" id="UP000789525"/>
    </source>
</evidence>
<dbReference type="Proteomes" id="UP000789525">
    <property type="component" value="Unassembled WGS sequence"/>
</dbReference>
<keyword evidence="2" id="KW-1185">Reference proteome</keyword>
<gene>
    <name evidence="1" type="ORF">ACOLOM_LOCUS4138</name>
</gene>
<comment type="caution">
    <text evidence="1">The sequence shown here is derived from an EMBL/GenBank/DDBJ whole genome shotgun (WGS) entry which is preliminary data.</text>
</comment>
<dbReference type="EMBL" id="CAJVPT010006594">
    <property type="protein sequence ID" value="CAG8532652.1"/>
    <property type="molecule type" value="Genomic_DNA"/>
</dbReference>
<evidence type="ECO:0000313" key="1">
    <source>
        <dbReference type="EMBL" id="CAG8532652.1"/>
    </source>
</evidence>
<sequence>MTTHSDKDDDANKVLGAEVLDIQQNHGHKAEQDFITIRNMQKITGVRIHSSRKQRMQSNDMVLVLNQAVMETLLAFLNHFPLFAFMLRFKDSERLPGGLRFEICDPNYFASHGIARVVQGIKSFWPWSDQHVAPDSATSDTSVKSRSRRNRVVTAANVTIADSDSLFINSTAHTATQSFPPRVSYLFMQVY</sequence>